<dbReference type="OrthoDB" id="2142683at2759"/>
<dbReference type="InterPro" id="IPR050801">
    <property type="entry name" value="Ca-Dep_Lectins_ImmuneDev"/>
</dbReference>
<proteinExistence type="predicted"/>
<dbReference type="PROSITE" id="PS00615">
    <property type="entry name" value="C_TYPE_LECTIN_1"/>
    <property type="match status" value="1"/>
</dbReference>
<feature type="domain" description="C-type lectin" evidence="4">
    <location>
        <begin position="249"/>
        <end position="310"/>
    </location>
</feature>
<feature type="coiled-coil region" evidence="2">
    <location>
        <begin position="78"/>
        <end position="105"/>
    </location>
</feature>
<gene>
    <name evidence="5" type="primary">MRC2</name>
    <name evidence="5" type="ORF">BLAG_LOCUS7160</name>
</gene>
<reference evidence="5" key="1">
    <citation type="submission" date="2022-01" db="EMBL/GenBank/DDBJ databases">
        <authorList>
            <person name="Braso-Vives M."/>
        </authorList>
    </citation>
    <scope>NUCLEOTIDE SEQUENCE</scope>
</reference>
<dbReference type="InterPro" id="IPR016187">
    <property type="entry name" value="CTDL_fold"/>
</dbReference>
<name>A0A8J9YZR2_BRALA</name>
<protein>
    <submittedName>
        <fullName evidence="5">MRC2 protein</fullName>
    </submittedName>
</protein>
<accession>A0A8J9YZR2</accession>
<evidence type="ECO:0000313" key="6">
    <source>
        <dbReference type="Proteomes" id="UP000838412"/>
    </source>
</evidence>
<dbReference type="SUPFAM" id="SSF56436">
    <property type="entry name" value="C-type lectin-like"/>
    <property type="match status" value="2"/>
</dbReference>
<keyword evidence="3" id="KW-0732">Signal</keyword>
<dbReference type="Gene3D" id="3.10.100.10">
    <property type="entry name" value="Mannose-Binding Protein A, subunit A"/>
    <property type="match status" value="2"/>
</dbReference>
<organism evidence="5 6">
    <name type="scientific">Branchiostoma lanceolatum</name>
    <name type="common">Common lancelet</name>
    <name type="synonym">Amphioxus lanceolatum</name>
    <dbReference type="NCBI Taxonomy" id="7740"/>
    <lineage>
        <taxon>Eukaryota</taxon>
        <taxon>Metazoa</taxon>
        <taxon>Chordata</taxon>
        <taxon>Cephalochordata</taxon>
        <taxon>Leptocardii</taxon>
        <taxon>Amphioxiformes</taxon>
        <taxon>Branchiostomatidae</taxon>
        <taxon>Branchiostoma</taxon>
    </lineage>
</organism>
<dbReference type="Proteomes" id="UP000838412">
    <property type="component" value="Chromosome 14"/>
</dbReference>
<dbReference type="InterPro" id="IPR001304">
    <property type="entry name" value="C-type_lectin-like"/>
</dbReference>
<dbReference type="PANTHER" id="PTHR22801:SF63">
    <property type="entry name" value="C-TYPE LECTIN DOMAIN-CONTAINING PROTEIN"/>
    <property type="match status" value="1"/>
</dbReference>
<dbReference type="InterPro" id="IPR016186">
    <property type="entry name" value="C-type_lectin-like/link_sf"/>
</dbReference>
<evidence type="ECO:0000256" key="3">
    <source>
        <dbReference type="SAM" id="SignalP"/>
    </source>
</evidence>
<evidence type="ECO:0000256" key="1">
    <source>
        <dbReference type="ARBA" id="ARBA00023157"/>
    </source>
</evidence>
<feature type="chain" id="PRO_5035442110" evidence="3">
    <location>
        <begin position="18"/>
        <end position="310"/>
    </location>
</feature>
<keyword evidence="2" id="KW-0175">Coiled coil</keyword>
<keyword evidence="6" id="KW-1185">Reference proteome</keyword>
<dbReference type="AlphaFoldDB" id="A0A8J9YZR2"/>
<dbReference type="PROSITE" id="PS50041">
    <property type="entry name" value="C_TYPE_LECTIN_2"/>
    <property type="match status" value="2"/>
</dbReference>
<evidence type="ECO:0000313" key="5">
    <source>
        <dbReference type="EMBL" id="CAH1244536.1"/>
    </source>
</evidence>
<dbReference type="SMART" id="SM00034">
    <property type="entry name" value="CLECT"/>
    <property type="match status" value="1"/>
</dbReference>
<sequence length="310" mass="34757">MFLVYLVPVVFAIGCQGLRAVPDDGGSEEKCVCNPVVNVGSPPCNYDGHMADLQTVLIAQQAHITRLQNDSKSSESLLAEQKKITDSLMERVEQLEERIRSKDAVITCPARYELFKGTCYRFSTDQKPYNESQHTCNEEGGRLATVKTNETHDFLANHVRATTKGNTWIGLSDVETEGLWVWDDGTLLVGDGVWGTKEPNGGIVENCVHIYPAKDYRWNDSTCPSSYYYICEIYAPQNPPPLARLATSYQRTCYRFSTDQKPYNEARDTCHEEGGRLATVKTNETHNFLANHVRATTKANTWIGLSDVET</sequence>
<keyword evidence="1" id="KW-1015">Disulfide bond</keyword>
<dbReference type="Pfam" id="PF00059">
    <property type="entry name" value="Lectin_C"/>
    <property type="match status" value="2"/>
</dbReference>
<feature type="signal peptide" evidence="3">
    <location>
        <begin position="1"/>
        <end position="17"/>
    </location>
</feature>
<evidence type="ECO:0000259" key="4">
    <source>
        <dbReference type="PROSITE" id="PS50041"/>
    </source>
</evidence>
<feature type="domain" description="C-type lectin" evidence="4">
    <location>
        <begin position="115"/>
        <end position="232"/>
    </location>
</feature>
<dbReference type="InterPro" id="IPR018378">
    <property type="entry name" value="C-type_lectin_CS"/>
</dbReference>
<evidence type="ECO:0000256" key="2">
    <source>
        <dbReference type="SAM" id="Coils"/>
    </source>
</evidence>
<dbReference type="EMBL" id="OV696699">
    <property type="protein sequence ID" value="CAH1244536.1"/>
    <property type="molecule type" value="Genomic_DNA"/>
</dbReference>
<dbReference type="CDD" id="cd00037">
    <property type="entry name" value="CLECT"/>
    <property type="match status" value="2"/>
</dbReference>
<dbReference type="PANTHER" id="PTHR22801">
    <property type="entry name" value="LITHOSTATHINE"/>
    <property type="match status" value="1"/>
</dbReference>